<dbReference type="SUPFAM" id="SSF53850">
    <property type="entry name" value="Periplasmic binding protein-like II"/>
    <property type="match status" value="1"/>
</dbReference>
<dbReference type="SUPFAM" id="SSF46785">
    <property type="entry name" value="Winged helix' DNA-binding domain"/>
    <property type="match status" value="1"/>
</dbReference>
<dbReference type="Gene3D" id="1.10.10.10">
    <property type="entry name" value="Winged helix-like DNA-binding domain superfamily/Winged helix DNA-binding domain"/>
    <property type="match status" value="1"/>
</dbReference>
<keyword evidence="3" id="KW-0238">DNA-binding</keyword>
<sequence length="346" mass="37567">MALTPRADDPPSGSGRPPLRCLSPRCATGRAGSNRDCLPELQSDPVTTPELRQLRYFLVLAEERSFTRAARRLMIAQQSLSQQISALERMLGARLFDRGGRGTELTDVGALFVEEARAVVNRADEAVAVVSRALRGEVGSLRLMFLTTVTNQLLPPVVRAVHRELPDLRLTTESSAIAPLVKGLREGHQDVAFTRPPLVPGLESRVLTTEPVCAVLPTGHPLAGRTEVELAQLADEPWVMTPRDSWPPWHDAYDAQFREAGFTPNVVQEADSAQDLLGLVAAGLGVTRLVRSSLTLRGSGVVFVPLKDAYAHTEMAWLPGNTSPALRRFVDIVTDLAATTDLTAYG</sequence>
<comment type="similarity">
    <text evidence="1">Belongs to the LysR transcriptional regulatory family.</text>
</comment>
<evidence type="ECO:0000256" key="4">
    <source>
        <dbReference type="ARBA" id="ARBA00023163"/>
    </source>
</evidence>
<dbReference type="InterPro" id="IPR005119">
    <property type="entry name" value="LysR_subst-bd"/>
</dbReference>
<name>A0ABX5ZQ36_STRTE</name>
<evidence type="ECO:0000256" key="5">
    <source>
        <dbReference type="SAM" id="MobiDB-lite"/>
    </source>
</evidence>
<protein>
    <submittedName>
        <fullName evidence="7">LysR family transcriptional regulator</fullName>
    </submittedName>
</protein>
<proteinExistence type="inferred from homology"/>
<dbReference type="CDD" id="cd08414">
    <property type="entry name" value="PBP2_LTTR_aromatics_like"/>
    <property type="match status" value="1"/>
</dbReference>
<evidence type="ECO:0000256" key="2">
    <source>
        <dbReference type="ARBA" id="ARBA00023015"/>
    </source>
</evidence>
<evidence type="ECO:0000313" key="8">
    <source>
        <dbReference type="Proteomes" id="UP000324308"/>
    </source>
</evidence>
<keyword evidence="2" id="KW-0805">Transcription regulation</keyword>
<keyword evidence="4" id="KW-0804">Transcription</keyword>
<dbReference type="PRINTS" id="PR00039">
    <property type="entry name" value="HTHLYSR"/>
</dbReference>
<gene>
    <name evidence="7" type="ORF">F3L20_12050</name>
</gene>
<feature type="domain" description="HTH lysR-type" evidence="6">
    <location>
        <begin position="49"/>
        <end position="106"/>
    </location>
</feature>
<evidence type="ECO:0000256" key="1">
    <source>
        <dbReference type="ARBA" id="ARBA00009437"/>
    </source>
</evidence>
<dbReference type="Proteomes" id="UP000324308">
    <property type="component" value="Chromosome"/>
</dbReference>
<dbReference type="InterPro" id="IPR036390">
    <property type="entry name" value="WH_DNA-bd_sf"/>
</dbReference>
<dbReference type="InterPro" id="IPR036388">
    <property type="entry name" value="WH-like_DNA-bd_sf"/>
</dbReference>
<feature type="region of interest" description="Disordered" evidence="5">
    <location>
        <begin position="1"/>
        <end position="22"/>
    </location>
</feature>
<keyword evidence="8" id="KW-1185">Reference proteome</keyword>
<dbReference type="InterPro" id="IPR000847">
    <property type="entry name" value="LysR_HTH_N"/>
</dbReference>
<evidence type="ECO:0000313" key="7">
    <source>
        <dbReference type="EMBL" id="QER86528.1"/>
    </source>
</evidence>
<organism evidence="7 8">
    <name type="scientific">Streptomyces tendae</name>
    <dbReference type="NCBI Taxonomy" id="1932"/>
    <lineage>
        <taxon>Bacteria</taxon>
        <taxon>Bacillati</taxon>
        <taxon>Actinomycetota</taxon>
        <taxon>Actinomycetes</taxon>
        <taxon>Kitasatosporales</taxon>
        <taxon>Streptomycetaceae</taxon>
        <taxon>Streptomyces</taxon>
    </lineage>
</organism>
<dbReference type="Gene3D" id="3.40.190.10">
    <property type="entry name" value="Periplasmic binding protein-like II"/>
    <property type="match status" value="2"/>
</dbReference>
<evidence type="ECO:0000256" key="3">
    <source>
        <dbReference type="ARBA" id="ARBA00023125"/>
    </source>
</evidence>
<reference evidence="7 8" key="1">
    <citation type="submission" date="2019-09" db="EMBL/GenBank/DDBJ databases">
        <title>Draft genome sequence of the Ebosin-producing strain Streptomyces sp. 139.</title>
        <authorList>
            <person name="Ai L."/>
            <person name="Geng M."/>
            <person name="Ma M."/>
            <person name="Bai L."/>
        </authorList>
    </citation>
    <scope>NUCLEOTIDE SEQUENCE [LARGE SCALE GENOMIC DNA]</scope>
    <source>
        <strain evidence="7 8">139</strain>
    </source>
</reference>
<dbReference type="PANTHER" id="PTHR30346">
    <property type="entry name" value="TRANSCRIPTIONAL DUAL REGULATOR HCAR-RELATED"/>
    <property type="match status" value="1"/>
</dbReference>
<dbReference type="PANTHER" id="PTHR30346:SF28">
    <property type="entry name" value="HTH-TYPE TRANSCRIPTIONAL REGULATOR CYNR"/>
    <property type="match status" value="1"/>
</dbReference>
<dbReference type="EMBL" id="CP043959">
    <property type="protein sequence ID" value="QER86528.1"/>
    <property type="molecule type" value="Genomic_DNA"/>
</dbReference>
<dbReference type="Pfam" id="PF03466">
    <property type="entry name" value="LysR_substrate"/>
    <property type="match status" value="1"/>
</dbReference>
<dbReference type="Pfam" id="PF00126">
    <property type="entry name" value="HTH_1"/>
    <property type="match status" value="1"/>
</dbReference>
<dbReference type="PROSITE" id="PS50931">
    <property type="entry name" value="HTH_LYSR"/>
    <property type="match status" value="1"/>
</dbReference>
<accession>A0ABX5ZQ36</accession>
<evidence type="ECO:0000259" key="6">
    <source>
        <dbReference type="PROSITE" id="PS50931"/>
    </source>
</evidence>